<comment type="caution">
    <text evidence="1">The sequence shown here is derived from an EMBL/GenBank/DDBJ whole genome shotgun (WGS) entry which is preliminary data.</text>
</comment>
<keyword evidence="2" id="KW-1185">Reference proteome</keyword>
<accession>A0A834IZC2</accession>
<name>A0A834IZC2_RHYFE</name>
<dbReference type="AlphaFoldDB" id="A0A834IZC2"/>
<evidence type="ECO:0000313" key="2">
    <source>
        <dbReference type="Proteomes" id="UP000625711"/>
    </source>
</evidence>
<dbReference type="Proteomes" id="UP000625711">
    <property type="component" value="Unassembled WGS sequence"/>
</dbReference>
<organism evidence="1 2">
    <name type="scientific">Rhynchophorus ferrugineus</name>
    <name type="common">Red palm weevil</name>
    <name type="synonym">Curculio ferrugineus</name>
    <dbReference type="NCBI Taxonomy" id="354439"/>
    <lineage>
        <taxon>Eukaryota</taxon>
        <taxon>Metazoa</taxon>
        <taxon>Ecdysozoa</taxon>
        <taxon>Arthropoda</taxon>
        <taxon>Hexapoda</taxon>
        <taxon>Insecta</taxon>
        <taxon>Pterygota</taxon>
        <taxon>Neoptera</taxon>
        <taxon>Endopterygota</taxon>
        <taxon>Coleoptera</taxon>
        <taxon>Polyphaga</taxon>
        <taxon>Cucujiformia</taxon>
        <taxon>Curculionidae</taxon>
        <taxon>Dryophthorinae</taxon>
        <taxon>Rhynchophorus</taxon>
    </lineage>
</organism>
<dbReference type="EMBL" id="JAACXV010000127">
    <property type="protein sequence ID" value="KAF7283212.1"/>
    <property type="molecule type" value="Genomic_DNA"/>
</dbReference>
<protein>
    <submittedName>
        <fullName evidence="1">Uncharacterized protein</fullName>
    </submittedName>
</protein>
<evidence type="ECO:0000313" key="1">
    <source>
        <dbReference type="EMBL" id="KAF7283212.1"/>
    </source>
</evidence>
<sequence length="104" mass="11946">MIKGRNGDERYQESVRVVHWSVMRIITDVASSPLLFGCRFKFLRCTAALIFSYRDERRRPAENEREQTTKKTESNKVPSIYVDSDSLRAAGSSFNITIPTKLNS</sequence>
<proteinExistence type="predicted"/>
<reference evidence="1" key="1">
    <citation type="submission" date="2020-08" db="EMBL/GenBank/DDBJ databases">
        <title>Genome sequencing and assembly of the red palm weevil Rhynchophorus ferrugineus.</title>
        <authorList>
            <person name="Dias G.B."/>
            <person name="Bergman C.M."/>
            <person name="Manee M."/>
        </authorList>
    </citation>
    <scope>NUCLEOTIDE SEQUENCE</scope>
    <source>
        <strain evidence="1">AA-2017</strain>
        <tissue evidence="1">Whole larva</tissue>
    </source>
</reference>
<gene>
    <name evidence="1" type="ORF">GWI33_001137</name>
</gene>